<dbReference type="AlphaFoldDB" id="T1BDM8"/>
<organism evidence="1">
    <name type="scientific">mine drainage metagenome</name>
    <dbReference type="NCBI Taxonomy" id="410659"/>
    <lineage>
        <taxon>unclassified sequences</taxon>
        <taxon>metagenomes</taxon>
        <taxon>ecological metagenomes</taxon>
    </lineage>
</organism>
<gene>
    <name evidence="1" type="ORF">B1A_06005</name>
</gene>
<sequence>RPFVEGTLDMFSGETNLDMGRRLTVFNVHGLSQGVHLQAVAYAMISEFVRWRLAMARRRAFVVIDEGHIMFQREDTARFVSQLYRMAGKQGGRVALATQGITDLLGNPDTGATVPGEAEARVVLTNTGITILLRNDKMPDLRLIQSTYGLTEAELRLLRAAQPGHGIVVAGNDRAFVKVLATDALYPWITTRPEEVEMFRERGVYAAIEAPTVAVDTNAL</sequence>
<reference evidence="1" key="1">
    <citation type="submission" date="2013-08" db="EMBL/GenBank/DDBJ databases">
        <authorList>
            <person name="Mendez C."/>
            <person name="Richter M."/>
            <person name="Ferrer M."/>
            <person name="Sanchez J."/>
        </authorList>
    </citation>
    <scope>NUCLEOTIDE SEQUENCE</scope>
</reference>
<evidence type="ECO:0000313" key="1">
    <source>
        <dbReference type="EMBL" id="EQD71006.1"/>
    </source>
</evidence>
<dbReference type="SUPFAM" id="SSF52540">
    <property type="entry name" value="P-loop containing nucleoside triphosphate hydrolases"/>
    <property type="match status" value="1"/>
</dbReference>
<comment type="caution">
    <text evidence="1">The sequence shown here is derived from an EMBL/GenBank/DDBJ whole genome shotgun (WGS) entry which is preliminary data.</text>
</comment>
<name>T1BDM8_9ZZZZ</name>
<reference evidence="1" key="2">
    <citation type="journal article" date="2014" name="ISME J.">
        <title>Microbial stratification in low pH oxic and suboxic macroscopic growths along an acid mine drainage.</title>
        <authorList>
            <person name="Mendez-Garcia C."/>
            <person name="Mesa V."/>
            <person name="Sprenger R.R."/>
            <person name="Richter M."/>
            <person name="Diez M.S."/>
            <person name="Solano J."/>
            <person name="Bargiela R."/>
            <person name="Golyshina O.V."/>
            <person name="Manteca A."/>
            <person name="Ramos J.L."/>
            <person name="Gallego J.R."/>
            <person name="Llorente I."/>
            <person name="Martins Dos Santos V.A."/>
            <person name="Jensen O.N."/>
            <person name="Pelaez A.I."/>
            <person name="Sanchez J."/>
            <person name="Ferrer M."/>
        </authorList>
    </citation>
    <scope>NUCLEOTIDE SEQUENCE</scope>
</reference>
<dbReference type="PANTHER" id="PTHR30121">
    <property type="entry name" value="UNCHARACTERIZED PROTEIN YJGR-RELATED"/>
    <property type="match status" value="1"/>
</dbReference>
<dbReference type="Gene3D" id="1.10.8.730">
    <property type="match status" value="1"/>
</dbReference>
<dbReference type="InterPro" id="IPR027417">
    <property type="entry name" value="P-loop_NTPase"/>
</dbReference>
<dbReference type="PANTHER" id="PTHR30121:SF6">
    <property type="entry name" value="SLR6007 PROTEIN"/>
    <property type="match status" value="1"/>
</dbReference>
<dbReference type="Gene3D" id="3.40.50.300">
    <property type="entry name" value="P-loop containing nucleotide triphosphate hydrolases"/>
    <property type="match status" value="1"/>
</dbReference>
<dbReference type="EMBL" id="AUZX01004371">
    <property type="protein sequence ID" value="EQD71006.1"/>
    <property type="molecule type" value="Genomic_DNA"/>
</dbReference>
<dbReference type="InterPro" id="IPR051162">
    <property type="entry name" value="T4SS_component"/>
</dbReference>
<proteinExistence type="predicted"/>
<protein>
    <submittedName>
        <fullName evidence="1">Uncharacterized protein</fullName>
    </submittedName>
</protein>
<feature type="non-terminal residue" evidence="1">
    <location>
        <position position="1"/>
    </location>
</feature>
<accession>T1BDM8</accession>